<dbReference type="PANTHER" id="PTHR43148">
    <property type="entry name" value="GLYCERALDEHYDE-3-PHOSPHATE DEHYDROGENASE 2"/>
    <property type="match status" value="1"/>
</dbReference>
<evidence type="ECO:0000313" key="3">
    <source>
        <dbReference type="EMBL" id="GAJ00852.1"/>
    </source>
</evidence>
<dbReference type="InterPro" id="IPR020831">
    <property type="entry name" value="GlycerAld/Erythrose_P_DH"/>
</dbReference>
<feature type="domain" description="Glyceraldehyde 3-phosphate dehydrogenase NAD(P) binding" evidence="2">
    <location>
        <begin position="2"/>
        <end position="153"/>
    </location>
</feature>
<dbReference type="AlphaFoldDB" id="X1UB87"/>
<evidence type="ECO:0000256" key="1">
    <source>
        <dbReference type="ARBA" id="ARBA00023002"/>
    </source>
</evidence>
<dbReference type="Pfam" id="PF00044">
    <property type="entry name" value="Gp_dh_N"/>
    <property type="match status" value="1"/>
</dbReference>
<dbReference type="InterPro" id="IPR036291">
    <property type="entry name" value="NAD(P)-bd_dom_sf"/>
</dbReference>
<dbReference type="GO" id="GO:0016620">
    <property type="term" value="F:oxidoreductase activity, acting on the aldehyde or oxo group of donors, NAD or NADP as acceptor"/>
    <property type="evidence" value="ECO:0007669"/>
    <property type="project" value="InterPro"/>
</dbReference>
<sequence>MTKIAINGFGRIGRLFFRQAFSLDDIEIVAVNDLGNIENLAYLLIYDTVYGRWDKKVSVKGDKLVVEGKKVACLQVKDPAELPWKKLDVDIVVESTGVFEEYKKAKAHIDAGAKRVVLTAPAKDPDGTEGKTILLGINDGEMERVILTSNASCTTNAVSPVIQ</sequence>
<organism evidence="3">
    <name type="scientific">marine sediment metagenome</name>
    <dbReference type="NCBI Taxonomy" id="412755"/>
    <lineage>
        <taxon>unclassified sequences</taxon>
        <taxon>metagenomes</taxon>
        <taxon>ecological metagenomes</taxon>
    </lineage>
</organism>
<proteinExistence type="predicted"/>
<protein>
    <recommendedName>
        <fullName evidence="2">Glyceraldehyde 3-phosphate dehydrogenase NAD(P) binding domain-containing protein</fullName>
    </recommendedName>
</protein>
<dbReference type="EMBL" id="BARW01015972">
    <property type="protein sequence ID" value="GAJ00852.1"/>
    <property type="molecule type" value="Genomic_DNA"/>
</dbReference>
<gene>
    <name evidence="3" type="ORF">S12H4_27919</name>
</gene>
<comment type="caution">
    <text evidence="3">The sequence shown here is derived from an EMBL/GenBank/DDBJ whole genome shotgun (WGS) entry which is preliminary data.</text>
</comment>
<dbReference type="Gene3D" id="3.40.50.720">
    <property type="entry name" value="NAD(P)-binding Rossmann-like Domain"/>
    <property type="match status" value="1"/>
</dbReference>
<reference evidence="3" key="1">
    <citation type="journal article" date="2014" name="Front. Microbiol.">
        <title>High frequency of phylogenetically diverse reductive dehalogenase-homologous genes in deep subseafloor sedimentary metagenomes.</title>
        <authorList>
            <person name="Kawai M."/>
            <person name="Futagami T."/>
            <person name="Toyoda A."/>
            <person name="Takaki Y."/>
            <person name="Nishi S."/>
            <person name="Hori S."/>
            <person name="Arai W."/>
            <person name="Tsubouchi T."/>
            <person name="Morono Y."/>
            <person name="Uchiyama I."/>
            <person name="Ito T."/>
            <person name="Fujiyama A."/>
            <person name="Inagaki F."/>
            <person name="Takami H."/>
        </authorList>
    </citation>
    <scope>NUCLEOTIDE SEQUENCE</scope>
    <source>
        <strain evidence="3">Expedition CK06-06</strain>
    </source>
</reference>
<dbReference type="FunFam" id="3.40.50.720:FF:000001">
    <property type="entry name" value="Glyceraldehyde-3-phosphate dehydrogenase"/>
    <property type="match status" value="1"/>
</dbReference>
<keyword evidence="1" id="KW-0560">Oxidoreductase</keyword>
<dbReference type="PRINTS" id="PR00078">
    <property type="entry name" value="G3PDHDRGNASE"/>
</dbReference>
<dbReference type="GO" id="GO:0051287">
    <property type="term" value="F:NAD binding"/>
    <property type="evidence" value="ECO:0007669"/>
    <property type="project" value="InterPro"/>
</dbReference>
<accession>X1UB87</accession>
<name>X1UB87_9ZZZZ</name>
<dbReference type="SUPFAM" id="SSF51735">
    <property type="entry name" value="NAD(P)-binding Rossmann-fold domains"/>
    <property type="match status" value="1"/>
</dbReference>
<dbReference type="SMART" id="SM00846">
    <property type="entry name" value="Gp_dh_N"/>
    <property type="match status" value="1"/>
</dbReference>
<evidence type="ECO:0000259" key="2">
    <source>
        <dbReference type="SMART" id="SM00846"/>
    </source>
</evidence>
<dbReference type="InterPro" id="IPR020828">
    <property type="entry name" value="GlycerAld_3-P_DH_NAD(P)-bd"/>
</dbReference>
<dbReference type="CDD" id="cd05214">
    <property type="entry name" value="GAPDH_I_N"/>
    <property type="match status" value="1"/>
</dbReference>